<reference evidence="8" key="1">
    <citation type="submission" date="2011-03" db="EMBL/GenBank/DDBJ databases">
        <title>Draft genome sequence of Brevundimonas diminuta.</title>
        <authorList>
            <person name="Brown P.J.B."/>
            <person name="Buechlein A."/>
            <person name="Hemmerich C."/>
            <person name="Brun Y.V."/>
        </authorList>
    </citation>
    <scope>NUCLEOTIDE SEQUENCE [LARGE SCALE GENOMIC DNA]</scope>
    <source>
        <strain evidence="8">C19</strain>
    </source>
</reference>
<sequence>MTSSSAKKPGWARPSDWPFIWKFLVPSLMAVALIIVLAASATLALQNQTRRMDTVVNGVMDNALFLGEVRAELRGDARDLYNALAARAGGDTVIGSAANTAKIAESLKGLQDKVKARAAKVTDPEDKKAFEELITEIETQKGAIEFVSSMLEIDLNAAISFLPPYAASEQNTDAIVQKVLKRTEARAKAEAAESVKSAQQDVLVIAIIAAVAALGAGGLGVIIGRSTSTSIKAIADATHRLADADMTVEPSKLQRGDELGQVVQALQVFKDVTQQSRAMAADQEEASRARLARASEMEQLIAGFNRDFSGLIRGVEKASSHLEQSASILTSTSSENANRAHSAVNSIFAVRDSMSAVAAASEELGATISEVDRQATASAGVARDATDRAEHTQTAVAELTQAVARINEIVDLISSVAKQTNLLALNATIEAARAGDAGRGFAVVAHEVKSLAEQTSKATEEIRGRIGDVRRAADRTTSEIGNIAGVIVQMQGISENTSESVRQQVQATHEITMSLSTALQGAGEASATIEQLNHAAEEAGTVSGAVTEASLSLSQQADQMKTVVETFLKRAATL</sequence>
<dbReference type="PROSITE" id="PS50885">
    <property type="entry name" value="HAMP"/>
    <property type="match status" value="1"/>
</dbReference>
<dbReference type="PROSITE" id="PS50111">
    <property type="entry name" value="CHEMOTAXIS_TRANSDUC_2"/>
    <property type="match status" value="1"/>
</dbReference>
<protein>
    <submittedName>
        <fullName evidence="7">Methyl-accepting chemotaxis protein MCP signaling domain protein</fullName>
    </submittedName>
</protein>
<feature type="transmembrane region" description="Helical" evidence="4">
    <location>
        <begin position="202"/>
        <end position="223"/>
    </location>
</feature>
<feature type="domain" description="Methyl-accepting transducer" evidence="5">
    <location>
        <begin position="318"/>
        <end position="547"/>
    </location>
</feature>
<dbReference type="SMART" id="SM00304">
    <property type="entry name" value="HAMP"/>
    <property type="match status" value="2"/>
</dbReference>
<feature type="transmembrane region" description="Helical" evidence="4">
    <location>
        <begin position="20"/>
        <end position="45"/>
    </location>
</feature>
<dbReference type="Pfam" id="PF00672">
    <property type="entry name" value="HAMP"/>
    <property type="match status" value="1"/>
</dbReference>
<dbReference type="STRING" id="715226.ABI_03620"/>
<dbReference type="eggNOG" id="COG0840">
    <property type="taxonomic scope" value="Bacteria"/>
</dbReference>
<dbReference type="EMBL" id="GL883077">
    <property type="protein sequence ID" value="EGF91930.1"/>
    <property type="molecule type" value="Genomic_DNA"/>
</dbReference>
<keyword evidence="4" id="KW-0812">Transmembrane</keyword>
<keyword evidence="8" id="KW-1185">Reference proteome</keyword>
<dbReference type="PANTHER" id="PTHR32089:SF112">
    <property type="entry name" value="LYSOZYME-LIKE PROTEIN-RELATED"/>
    <property type="match status" value="1"/>
</dbReference>
<evidence type="ECO:0000256" key="3">
    <source>
        <dbReference type="PROSITE-ProRule" id="PRU00284"/>
    </source>
</evidence>
<name>F4QJ99_9CAUL</name>
<evidence type="ECO:0000256" key="4">
    <source>
        <dbReference type="SAM" id="Phobius"/>
    </source>
</evidence>
<dbReference type="RefSeq" id="WP_006271098.1">
    <property type="nucleotide sequence ID" value="NZ_GL883077.1"/>
</dbReference>
<dbReference type="Gene3D" id="6.10.340.10">
    <property type="match status" value="1"/>
</dbReference>
<keyword evidence="4" id="KW-1133">Transmembrane helix</keyword>
<dbReference type="SMART" id="SM00283">
    <property type="entry name" value="MA"/>
    <property type="match status" value="1"/>
</dbReference>
<evidence type="ECO:0000259" key="6">
    <source>
        <dbReference type="PROSITE" id="PS50885"/>
    </source>
</evidence>
<evidence type="ECO:0000256" key="2">
    <source>
        <dbReference type="ARBA" id="ARBA00029447"/>
    </source>
</evidence>
<dbReference type="HOGENOM" id="CLU_000445_107_27_5"/>
<dbReference type="OrthoDB" id="354287at2"/>
<dbReference type="SUPFAM" id="SSF58104">
    <property type="entry name" value="Methyl-accepting chemotaxis protein (MCP) signaling domain"/>
    <property type="match status" value="1"/>
</dbReference>
<dbReference type="Proteomes" id="UP000006512">
    <property type="component" value="Unassembled WGS sequence"/>
</dbReference>
<evidence type="ECO:0000313" key="7">
    <source>
        <dbReference type="EMBL" id="EGF91930.1"/>
    </source>
</evidence>
<keyword evidence="4" id="KW-0472">Membrane</keyword>
<evidence type="ECO:0000259" key="5">
    <source>
        <dbReference type="PROSITE" id="PS50111"/>
    </source>
</evidence>
<dbReference type="Pfam" id="PF00015">
    <property type="entry name" value="MCPsignal"/>
    <property type="match status" value="1"/>
</dbReference>
<evidence type="ECO:0000256" key="1">
    <source>
        <dbReference type="ARBA" id="ARBA00023224"/>
    </source>
</evidence>
<dbReference type="AlphaFoldDB" id="F4QJ99"/>
<feature type="domain" description="HAMP" evidence="6">
    <location>
        <begin position="225"/>
        <end position="278"/>
    </location>
</feature>
<dbReference type="GO" id="GO:0007165">
    <property type="term" value="P:signal transduction"/>
    <property type="evidence" value="ECO:0007669"/>
    <property type="project" value="UniProtKB-KW"/>
</dbReference>
<accession>F4QJ99</accession>
<evidence type="ECO:0000313" key="8">
    <source>
        <dbReference type="Proteomes" id="UP000006512"/>
    </source>
</evidence>
<proteinExistence type="inferred from homology"/>
<dbReference type="PANTHER" id="PTHR32089">
    <property type="entry name" value="METHYL-ACCEPTING CHEMOTAXIS PROTEIN MCPB"/>
    <property type="match status" value="1"/>
</dbReference>
<dbReference type="InterPro" id="IPR004089">
    <property type="entry name" value="MCPsignal_dom"/>
</dbReference>
<dbReference type="GO" id="GO:0016020">
    <property type="term" value="C:membrane"/>
    <property type="evidence" value="ECO:0007669"/>
    <property type="project" value="InterPro"/>
</dbReference>
<keyword evidence="1 3" id="KW-0807">Transducer</keyword>
<gene>
    <name evidence="7" type="ORF">ABI_03620</name>
</gene>
<comment type="similarity">
    <text evidence="2">Belongs to the methyl-accepting chemotaxis (MCP) protein family.</text>
</comment>
<organism evidence="7 8">
    <name type="scientific">Asticcacaulis biprosthecium C19</name>
    <dbReference type="NCBI Taxonomy" id="715226"/>
    <lineage>
        <taxon>Bacteria</taxon>
        <taxon>Pseudomonadati</taxon>
        <taxon>Pseudomonadota</taxon>
        <taxon>Alphaproteobacteria</taxon>
        <taxon>Caulobacterales</taxon>
        <taxon>Caulobacteraceae</taxon>
        <taxon>Asticcacaulis</taxon>
    </lineage>
</organism>
<dbReference type="Gene3D" id="1.10.287.950">
    <property type="entry name" value="Methyl-accepting chemotaxis protein"/>
    <property type="match status" value="1"/>
</dbReference>
<dbReference type="InterPro" id="IPR003660">
    <property type="entry name" value="HAMP_dom"/>
</dbReference>